<accession>X1BZ95</accession>
<gene>
    <name evidence="1" type="ORF">S01H4_43620</name>
</gene>
<sequence>MNRDTILNKVITSLDQVTTEWLTAVLSNSGALANGTVSAFDVDLGRGNWSTSVSLNLQFAGGSVGALPRRLFLKMVDTDASSSDEFFGPSEVTYYTRDYVDVPAAPLVRCYDAAFSE</sequence>
<dbReference type="AlphaFoldDB" id="X1BZ95"/>
<organism evidence="1">
    <name type="scientific">marine sediment metagenome</name>
    <dbReference type="NCBI Taxonomy" id="412755"/>
    <lineage>
        <taxon>unclassified sequences</taxon>
        <taxon>metagenomes</taxon>
        <taxon>ecological metagenomes</taxon>
    </lineage>
</organism>
<evidence type="ECO:0000313" key="1">
    <source>
        <dbReference type="EMBL" id="GAH00332.1"/>
    </source>
</evidence>
<feature type="non-terminal residue" evidence="1">
    <location>
        <position position="117"/>
    </location>
</feature>
<dbReference type="EMBL" id="BART01024078">
    <property type="protein sequence ID" value="GAH00332.1"/>
    <property type="molecule type" value="Genomic_DNA"/>
</dbReference>
<comment type="caution">
    <text evidence="1">The sequence shown here is derived from an EMBL/GenBank/DDBJ whole genome shotgun (WGS) entry which is preliminary data.</text>
</comment>
<name>X1BZ95_9ZZZZ</name>
<proteinExistence type="predicted"/>
<protein>
    <submittedName>
        <fullName evidence="1">Uncharacterized protein</fullName>
    </submittedName>
</protein>
<reference evidence="1" key="1">
    <citation type="journal article" date="2014" name="Front. Microbiol.">
        <title>High frequency of phylogenetically diverse reductive dehalogenase-homologous genes in deep subseafloor sedimentary metagenomes.</title>
        <authorList>
            <person name="Kawai M."/>
            <person name="Futagami T."/>
            <person name="Toyoda A."/>
            <person name="Takaki Y."/>
            <person name="Nishi S."/>
            <person name="Hori S."/>
            <person name="Arai W."/>
            <person name="Tsubouchi T."/>
            <person name="Morono Y."/>
            <person name="Uchiyama I."/>
            <person name="Ito T."/>
            <person name="Fujiyama A."/>
            <person name="Inagaki F."/>
            <person name="Takami H."/>
        </authorList>
    </citation>
    <scope>NUCLEOTIDE SEQUENCE</scope>
    <source>
        <strain evidence="1">Expedition CK06-06</strain>
    </source>
</reference>